<dbReference type="GO" id="GO:0031177">
    <property type="term" value="F:phosphopantetheine binding"/>
    <property type="evidence" value="ECO:0007669"/>
    <property type="project" value="InterPro"/>
</dbReference>
<dbReference type="Pfam" id="PF00501">
    <property type="entry name" value="AMP-binding"/>
    <property type="match status" value="2"/>
</dbReference>
<dbReference type="PANTHER" id="PTHR45527">
    <property type="entry name" value="NONRIBOSOMAL PEPTIDE SYNTHETASE"/>
    <property type="match status" value="1"/>
</dbReference>
<dbReference type="InterPro" id="IPR042099">
    <property type="entry name" value="ANL_N_sf"/>
</dbReference>
<name>A0A2G1VI24_9GAMM</name>
<dbReference type="Gene3D" id="3.40.50.980">
    <property type="match status" value="2"/>
</dbReference>
<dbReference type="NCBIfam" id="NF003417">
    <property type="entry name" value="PRK04813.1"/>
    <property type="match status" value="2"/>
</dbReference>
<evidence type="ECO:0000313" key="7">
    <source>
        <dbReference type="Proteomes" id="UP000229044"/>
    </source>
</evidence>
<dbReference type="GO" id="GO:0043041">
    <property type="term" value="P:amino acid activation for nonribosomal peptide biosynthetic process"/>
    <property type="evidence" value="ECO:0007669"/>
    <property type="project" value="TreeGrafter"/>
</dbReference>
<dbReference type="CDD" id="cd12117">
    <property type="entry name" value="A_NRPS_Srf_like"/>
    <property type="match status" value="1"/>
</dbReference>
<dbReference type="GO" id="GO:0003824">
    <property type="term" value="F:catalytic activity"/>
    <property type="evidence" value="ECO:0007669"/>
    <property type="project" value="InterPro"/>
</dbReference>
<organism evidence="6 7">
    <name type="scientific">Marinobacter guineae</name>
    <dbReference type="NCBI Taxonomy" id="432303"/>
    <lineage>
        <taxon>Bacteria</taxon>
        <taxon>Pseudomonadati</taxon>
        <taxon>Pseudomonadota</taxon>
        <taxon>Gammaproteobacteria</taxon>
        <taxon>Pseudomonadales</taxon>
        <taxon>Marinobacteraceae</taxon>
        <taxon>Marinobacter</taxon>
    </lineage>
</organism>
<dbReference type="Pfam" id="PF00550">
    <property type="entry name" value="PP-binding"/>
    <property type="match status" value="2"/>
</dbReference>
<dbReference type="FunFam" id="3.40.50.980:FF:000001">
    <property type="entry name" value="Non-ribosomal peptide synthetase"/>
    <property type="match status" value="1"/>
</dbReference>
<dbReference type="InterPro" id="IPR029058">
    <property type="entry name" value="AB_hydrolase_fold"/>
</dbReference>
<dbReference type="OrthoDB" id="9757559at2"/>
<evidence type="ECO:0000313" key="6">
    <source>
        <dbReference type="EMBL" id="PHQ26364.1"/>
    </source>
</evidence>
<dbReference type="InterPro" id="IPR020806">
    <property type="entry name" value="PKS_PP-bd"/>
</dbReference>
<dbReference type="SUPFAM" id="SSF56801">
    <property type="entry name" value="Acetyl-CoA synthetase-like"/>
    <property type="match status" value="2"/>
</dbReference>
<reference evidence="6 7" key="1">
    <citation type="submission" date="2017-09" db="EMBL/GenBank/DDBJ databases">
        <title>The draft genome sequences of Marinobacter guineae M3B.</title>
        <authorList>
            <person name="Cao J."/>
        </authorList>
    </citation>
    <scope>NUCLEOTIDE SEQUENCE [LARGE SCALE GENOMIC DNA]</scope>
    <source>
        <strain evidence="6 7">M3B</strain>
    </source>
</reference>
<dbReference type="Pfam" id="PF00975">
    <property type="entry name" value="Thioesterase"/>
    <property type="match status" value="1"/>
</dbReference>
<dbReference type="InterPro" id="IPR009081">
    <property type="entry name" value="PP-bd_ACP"/>
</dbReference>
<feature type="region of interest" description="Disordered" evidence="4">
    <location>
        <begin position="617"/>
        <end position="640"/>
    </location>
</feature>
<dbReference type="Gene3D" id="3.30.300.30">
    <property type="match status" value="2"/>
</dbReference>
<dbReference type="InterPro" id="IPR020845">
    <property type="entry name" value="AMP-binding_CS"/>
</dbReference>
<dbReference type="Proteomes" id="UP000229044">
    <property type="component" value="Unassembled WGS sequence"/>
</dbReference>
<dbReference type="InterPro" id="IPR045851">
    <property type="entry name" value="AMP-bd_C_sf"/>
</dbReference>
<dbReference type="SUPFAM" id="SSF53474">
    <property type="entry name" value="alpha/beta-Hydrolases"/>
    <property type="match status" value="1"/>
</dbReference>
<dbReference type="SUPFAM" id="SSF52777">
    <property type="entry name" value="CoA-dependent acyltransferases"/>
    <property type="match status" value="2"/>
</dbReference>
<comment type="cofactor">
    <cofactor evidence="1">
        <name>pantetheine 4'-phosphate</name>
        <dbReference type="ChEBI" id="CHEBI:47942"/>
    </cofactor>
</comment>
<gene>
    <name evidence="6" type="ORF">CLH62_01835</name>
</gene>
<dbReference type="Gene3D" id="1.10.1200.10">
    <property type="entry name" value="ACP-like"/>
    <property type="match status" value="2"/>
</dbReference>
<dbReference type="GO" id="GO:0044550">
    <property type="term" value="P:secondary metabolite biosynthetic process"/>
    <property type="evidence" value="ECO:0007669"/>
    <property type="project" value="TreeGrafter"/>
</dbReference>
<accession>A0A2G1VI24</accession>
<protein>
    <recommendedName>
        <fullName evidence="5">Carrier domain-containing protein</fullName>
    </recommendedName>
</protein>
<dbReference type="PROSITE" id="PS50075">
    <property type="entry name" value="CARRIER"/>
    <property type="match status" value="2"/>
</dbReference>
<dbReference type="Gene3D" id="3.40.50.12780">
    <property type="entry name" value="N-terminal domain of ligase-like"/>
    <property type="match status" value="1"/>
</dbReference>
<dbReference type="EMBL" id="NTFI01000001">
    <property type="protein sequence ID" value="PHQ26364.1"/>
    <property type="molecule type" value="Genomic_DNA"/>
</dbReference>
<comment type="caution">
    <text evidence="6">The sequence shown here is derived from an EMBL/GenBank/DDBJ whole genome shotgun (WGS) entry which is preliminary data.</text>
</comment>
<evidence type="ECO:0000256" key="3">
    <source>
        <dbReference type="ARBA" id="ARBA00022553"/>
    </source>
</evidence>
<dbReference type="InterPro" id="IPR006162">
    <property type="entry name" value="Ppantetheine_attach_site"/>
</dbReference>
<dbReference type="PANTHER" id="PTHR45527:SF1">
    <property type="entry name" value="FATTY ACID SYNTHASE"/>
    <property type="match status" value="1"/>
</dbReference>
<proteinExistence type="predicted"/>
<dbReference type="InterPro" id="IPR036736">
    <property type="entry name" value="ACP-like_sf"/>
</dbReference>
<keyword evidence="3" id="KW-0597">Phosphoprotein</keyword>
<evidence type="ECO:0000259" key="5">
    <source>
        <dbReference type="PROSITE" id="PS50075"/>
    </source>
</evidence>
<dbReference type="InterPro" id="IPR000873">
    <property type="entry name" value="AMP-dep_synth/lig_dom"/>
</dbReference>
<dbReference type="PROSITE" id="PS00455">
    <property type="entry name" value="AMP_BINDING"/>
    <property type="match status" value="2"/>
</dbReference>
<dbReference type="SUPFAM" id="SSF47336">
    <property type="entry name" value="ACP-like"/>
    <property type="match status" value="2"/>
</dbReference>
<keyword evidence="7" id="KW-1185">Reference proteome</keyword>
<evidence type="ECO:0000256" key="2">
    <source>
        <dbReference type="ARBA" id="ARBA00022450"/>
    </source>
</evidence>
<dbReference type="Gene3D" id="3.40.50.1820">
    <property type="entry name" value="alpha/beta hydrolase"/>
    <property type="match status" value="1"/>
</dbReference>
<dbReference type="GO" id="GO:0005737">
    <property type="term" value="C:cytoplasm"/>
    <property type="evidence" value="ECO:0007669"/>
    <property type="project" value="TreeGrafter"/>
</dbReference>
<dbReference type="SMART" id="SM00823">
    <property type="entry name" value="PKS_PP"/>
    <property type="match status" value="2"/>
</dbReference>
<dbReference type="InterPro" id="IPR001031">
    <property type="entry name" value="Thioesterase"/>
</dbReference>
<feature type="domain" description="Carrier" evidence="5">
    <location>
        <begin position="1593"/>
        <end position="1668"/>
    </location>
</feature>
<evidence type="ECO:0000256" key="4">
    <source>
        <dbReference type="SAM" id="MobiDB-lite"/>
    </source>
</evidence>
<sequence length="1938" mass="217673">MERAHRDAGASGSITAKDEFLSDSGNWPQVSYDQLFLNQCHDKPEKLAVISDEETLSYKELERKSSQWAYWLSSEGVKKGDKVLVCMERLLELPAILLGIMRAGACYVPVDPAFPPRRIAVIIEDSDSVAVITDKASEHLLPLEYNFRVFVVEDKPRSIEPNPLPDWCPDDLAYLIFTSGSTGRPKGVPITRAAMVNFLLAMSRRPGIHSGDRVMALTTISFDISVLELFLPLMVGATMYLVPKPDSLDPRRLSAIIQDNNLTLLQATPATWRMLLEHGWTPDRSQKILSGGEPLTIELAKLLYGAGELWNMYGPTEATVWSSCHQVNADDLSRGAIPIGDPIANVHYRVVSADDHKTDEFAQGELLISGVCLTPGYFQRPDLNAERFLSLLNNETGAIEHWYRTGDLVLREGSSIFYLDRLDNQVKIRGYRVELGEIEKQVSALGRDVTEVAVIKHTGSNNNPYLIAFIRSAVKINFEALETELAARLPEYMIPRVWRQVESFPLTPNLKIDRKSLAELADRELSQTESLKGAPQSVSMFSGEVKRIALLWEDILGVAPSGPEDNFYSLGGHSLLAAKLSTSIEREFGKQIPPVDLLDHPVLLQQAALIRNSPAREAQQHGRHDKEISESIDKKPVFPPTKTQMRMDVTAALHDQPEIFYESEAYWLFGEVDAKSLKKAAAELLNRHDALAIIRAKQQKYWVHTKPVLEWKEIVCGGALDDRRWLDGQLQDEAQSSFNLHQGPLIRFKLYLGNDNKCVLQISAHHQIIDGISQTQLWQELKDLYAFFNEGAPNTENKARQFSEYLGSSKREENPDNLKYWSNIFRTVPPVLEMVTDKPRPPTLDLRSDQQEITIPNDVLDNTIAVAKELRTTPFVIFLSTYCLLLARYTGKNEIVIGTPANQRPDGFEHTIGLFINTVPLRLHLGEKNQFTEIVAHVHAQLLGAIRHQDFSFDRIVDIIQPDRDPSRTPVYQTLFTFNDFRERPVYLDNDIVMRPCPVDTGFSHTELVLFADWYREGMDLRLQASKKLFNRTTIESLLGHFRVLLTELLRDTSCNPRDVNLLTPHDQKVLRDWSNTTTDYPRDASLLECFKAQVESHSDKIAIEQGELQISYSELEAQSNRVASALIGSGVGKGTSVGLLAGRSWQTIAALLGVLRVGAVYVPLDRTYPPKRLRLLLSESKTKYVIGQYEEDRFHLPEGTDWISLDEALRNDSREAGSLIPCSAVDPAYIMFTSGSTGVPKGVEVVHRNIIRLVKNNSFLPLDCDTRFLMNAPISFDASTLEIWGPLLNGGTLIIPQRDDLNAKALSEILLSGRVNVAWFTAALFHQMAQHHTASFSKLRYLLAGGDVLSARWVRAVLKSNPQLTLINGYGPTENTTFTCCYPMHDYKAVPDRVPIGYPVANTQVHVIDDHGALCPPGVPGELYAGGDGVANGYVNFPDRTRDVFVSGNKFIGTDTKLYRTGDRVRWRHDGVLEFLGRMDDQIKIRGHRVEPGEISAALENLKGVRQATTVVERGIDANPEIIAYVVLDDGAADRAKLNKLRKDLEDHLPRFMLPRDIIGLSELPVDPNGKVDRRALPRSDLLETKNSQGVPPENRQEARLLKIWQEILARPDLGVTDDFFEWGGSSLKAVELFGNIEGEFGCDLPLSLLLKQRTVRDLSNSLDFPVGRISETSDSVKAQWNNLVVLEPKSGSHPVVCIHAVGGNVLSYRGLLDLDSLNRPVLGFQSSGLNGIDDPPNTITAMATQYVEELGRSGYGGPFTLIGGSMGGTIALEMAYLLEQKGEEVDWVILLDTIGPEGRRLESEMLHKSLWTRFQFSLQSRLRQYQKKLQILYYRYKEQPIPVELRPFFIKDHNIRALYRHSEKTYQGNVLLLRAPMSDRGIYADPYLGWKGVLEGRLIIECIDAFHESFLESPATKARLNQFFRENNIDDLVDEK</sequence>
<dbReference type="RefSeq" id="WP_099616447.1">
    <property type="nucleotide sequence ID" value="NZ_KZ319339.1"/>
</dbReference>
<dbReference type="InterPro" id="IPR023213">
    <property type="entry name" value="CAT-like_dom_sf"/>
</dbReference>
<dbReference type="Gene3D" id="3.30.559.30">
    <property type="entry name" value="Nonribosomal peptide synthetase, condensation domain"/>
    <property type="match status" value="1"/>
</dbReference>
<dbReference type="Gene3D" id="2.30.38.10">
    <property type="entry name" value="Luciferase, Domain 3"/>
    <property type="match status" value="1"/>
</dbReference>
<dbReference type="PROSITE" id="PS00012">
    <property type="entry name" value="PHOSPHOPANTETHEINE"/>
    <property type="match status" value="1"/>
</dbReference>
<dbReference type="InterPro" id="IPR001242">
    <property type="entry name" value="Condensation_dom"/>
</dbReference>
<feature type="compositionally biased region" description="Basic and acidic residues" evidence="4">
    <location>
        <begin position="618"/>
        <end position="636"/>
    </location>
</feature>
<dbReference type="Gene3D" id="3.30.559.10">
    <property type="entry name" value="Chloramphenicol acetyltransferase-like domain"/>
    <property type="match status" value="1"/>
</dbReference>
<dbReference type="InterPro" id="IPR010071">
    <property type="entry name" value="AA_adenyl_dom"/>
</dbReference>
<evidence type="ECO:0000256" key="1">
    <source>
        <dbReference type="ARBA" id="ARBA00001957"/>
    </source>
</evidence>
<feature type="domain" description="Carrier" evidence="5">
    <location>
        <begin position="539"/>
        <end position="614"/>
    </location>
</feature>
<keyword evidence="2" id="KW-0596">Phosphopantetheine</keyword>
<dbReference type="NCBIfam" id="TIGR01733">
    <property type="entry name" value="AA-adenyl-dom"/>
    <property type="match status" value="2"/>
</dbReference>
<dbReference type="Pfam" id="PF00668">
    <property type="entry name" value="Condensation"/>
    <property type="match status" value="1"/>
</dbReference>